<organism evidence="1 2">
    <name type="scientific">Trinickia dabaoshanensis</name>
    <dbReference type="NCBI Taxonomy" id="564714"/>
    <lineage>
        <taxon>Bacteria</taxon>
        <taxon>Pseudomonadati</taxon>
        <taxon>Pseudomonadota</taxon>
        <taxon>Betaproteobacteria</taxon>
        <taxon>Burkholderiales</taxon>
        <taxon>Burkholderiaceae</taxon>
        <taxon>Trinickia</taxon>
    </lineage>
</organism>
<dbReference type="Proteomes" id="UP000235616">
    <property type="component" value="Unassembled WGS sequence"/>
</dbReference>
<name>A0A2N7VQG7_9BURK</name>
<protein>
    <submittedName>
        <fullName evidence="1">Uncharacterized protein</fullName>
    </submittedName>
</protein>
<comment type="caution">
    <text evidence="1">The sequence shown here is derived from an EMBL/GenBank/DDBJ whole genome shotgun (WGS) entry which is preliminary data.</text>
</comment>
<dbReference type="EMBL" id="PNYA01000011">
    <property type="protein sequence ID" value="PMS19383.1"/>
    <property type="molecule type" value="Genomic_DNA"/>
</dbReference>
<proteinExistence type="predicted"/>
<evidence type="ECO:0000313" key="1">
    <source>
        <dbReference type="EMBL" id="PMS19383.1"/>
    </source>
</evidence>
<keyword evidence="2" id="KW-1185">Reference proteome</keyword>
<dbReference type="RefSeq" id="WP_102645970.1">
    <property type="nucleotide sequence ID" value="NZ_PNYA01000011.1"/>
</dbReference>
<gene>
    <name evidence="1" type="ORF">C0Z18_13730</name>
</gene>
<evidence type="ECO:0000313" key="2">
    <source>
        <dbReference type="Proteomes" id="UP000235616"/>
    </source>
</evidence>
<dbReference type="OrthoDB" id="8583929at2"/>
<dbReference type="AlphaFoldDB" id="A0A2N7VQG7"/>
<sequence length="347" mass="36291">MQIRYLGAATARIGAVAAFFMLVASLCGTMFTRAWAGEPSAPLAARPTPTLALHAPAGVPKGYVVTPFGFFHPSCVHAVGRGEVLLSDGRIERADGTALPVRACAYPAYAAKGARLALTGSKQGPALSVPVPAGALPTADGWLEASWFNEKAPFGGISANWLVPSAPSSDVGQVLYYFPGLEDYENVVTILQPVLGWNGFNDRAWTISSWNCCTSGNANYSSPEPVATGDTIAGTVSGAWAAGTVCSTWNIATVDKTNGRQSALKQTSSFGQTFDWAFAGVVEVYGVSACDQYSRNGFVDFTAVSLLDVRDQRIGRPGWQASGLLQDSAPACNYGVTIAPASASLTF</sequence>
<reference evidence="1 2" key="1">
    <citation type="submission" date="2018-01" db="EMBL/GenBank/DDBJ databases">
        <title>Whole genome analyses suggest that Burkholderia sensu lato contains two further novel genera in the rhizoxinica-symbiotica group Mycetohabitans gen. nov., and Trinickia gen. nov.: implications for the evolution of diazotrophy and nodulation in the Burkholderiaceae.</title>
        <authorList>
            <person name="Estrada-de los Santos P."/>
            <person name="Palmer M."/>
            <person name="Chavez-Ramirez B."/>
            <person name="Beukes C."/>
            <person name="Steenkamp E.T."/>
            <person name="Hirsch A.M."/>
            <person name="Manyaka P."/>
            <person name="Maluk M."/>
            <person name="Lafos M."/>
            <person name="Crook M."/>
            <person name="Gross E."/>
            <person name="Simon M.F."/>
            <person name="Bueno dos Reis Junior F."/>
            <person name="Poole P.S."/>
            <person name="Venter S.N."/>
            <person name="James E.K."/>
        </authorList>
    </citation>
    <scope>NUCLEOTIDE SEQUENCE [LARGE SCALE GENOMIC DNA]</scope>
    <source>
        <strain evidence="1 2">GIMN1.004</strain>
    </source>
</reference>
<accession>A0A2N7VQG7</accession>